<evidence type="ECO:0000313" key="12">
    <source>
        <dbReference type="Proteomes" id="UP000075398"/>
    </source>
</evidence>
<dbReference type="InterPro" id="IPR050095">
    <property type="entry name" value="ECF_ABC_transporter_ATP-bd"/>
</dbReference>
<dbReference type="GO" id="GO:0043190">
    <property type="term" value="C:ATP-binding cassette (ABC) transporter complex"/>
    <property type="evidence" value="ECO:0007669"/>
    <property type="project" value="TreeGrafter"/>
</dbReference>
<keyword evidence="8" id="KW-0472">Membrane</keyword>
<comment type="similarity">
    <text evidence="2">Belongs to the ABC transporter superfamily.</text>
</comment>
<dbReference type="InterPro" id="IPR027417">
    <property type="entry name" value="P-loop_NTPase"/>
</dbReference>
<accession>A0A150J0S6</accession>
<dbReference type="AlphaFoldDB" id="A0A150J0S6"/>
<evidence type="ECO:0000256" key="8">
    <source>
        <dbReference type="ARBA" id="ARBA00023136"/>
    </source>
</evidence>
<protein>
    <submittedName>
        <fullName evidence="11">Putative ABC transporter ATP-binding protein</fullName>
    </submittedName>
</protein>
<dbReference type="PANTHER" id="PTHR43553">
    <property type="entry name" value="HEAVY METAL TRANSPORTER"/>
    <property type="match status" value="1"/>
</dbReference>
<evidence type="ECO:0000259" key="10">
    <source>
        <dbReference type="PROSITE" id="PS50893"/>
    </source>
</evidence>
<keyword evidence="7" id="KW-1278">Translocase</keyword>
<evidence type="ECO:0000313" key="11">
    <source>
        <dbReference type="EMBL" id="KYC50678.1"/>
    </source>
</evidence>
<dbReference type="Gene3D" id="3.40.50.300">
    <property type="entry name" value="P-loop containing nucleotide triphosphate hydrolases"/>
    <property type="match status" value="2"/>
</dbReference>
<dbReference type="GO" id="GO:0042626">
    <property type="term" value="F:ATPase-coupled transmembrane transporter activity"/>
    <property type="evidence" value="ECO:0007669"/>
    <property type="project" value="TreeGrafter"/>
</dbReference>
<dbReference type="InterPro" id="IPR003593">
    <property type="entry name" value="AAA+_ATPase"/>
</dbReference>
<reference evidence="11 12" key="1">
    <citation type="journal article" date="2016" name="ISME J.">
        <title>Chasing the elusive Euryarchaeota class WSA2: genomes reveal a uniquely fastidious methyl-reducing methanogen.</title>
        <authorList>
            <person name="Nobu M.K."/>
            <person name="Narihiro T."/>
            <person name="Kuroda K."/>
            <person name="Mei R."/>
            <person name="Liu W.T."/>
        </authorList>
    </citation>
    <scope>NUCLEOTIDE SEQUENCE [LARGE SCALE GENOMIC DNA]</scope>
    <source>
        <strain evidence="11">U1lsi0528_Bin055</strain>
    </source>
</reference>
<evidence type="ECO:0000256" key="5">
    <source>
        <dbReference type="ARBA" id="ARBA00022741"/>
    </source>
</evidence>
<comment type="subcellular location">
    <subcellularLocation>
        <location evidence="1">Cell membrane</location>
    </subcellularLocation>
</comment>
<dbReference type="SMART" id="SM00382">
    <property type="entry name" value="AAA"/>
    <property type="match status" value="2"/>
</dbReference>
<dbReference type="PROSITE" id="PS00211">
    <property type="entry name" value="ABC_TRANSPORTER_1"/>
    <property type="match status" value="2"/>
</dbReference>
<feature type="domain" description="ABC transporter" evidence="10">
    <location>
        <begin position="295"/>
        <end position="525"/>
    </location>
</feature>
<keyword evidence="3" id="KW-0813">Transport</keyword>
<name>A0A150J0S6_9EURY</name>
<proteinExistence type="inferred from homology"/>
<dbReference type="Pfam" id="PF00005">
    <property type="entry name" value="ABC_tran"/>
    <property type="match status" value="2"/>
</dbReference>
<dbReference type="NCBIfam" id="NF010167">
    <property type="entry name" value="PRK13648.1"/>
    <property type="match status" value="2"/>
</dbReference>
<comment type="caution">
    <text evidence="11">The sequence shown here is derived from an EMBL/GenBank/DDBJ whole genome shotgun (WGS) entry which is preliminary data.</text>
</comment>
<evidence type="ECO:0000256" key="3">
    <source>
        <dbReference type="ARBA" id="ARBA00022448"/>
    </source>
</evidence>
<dbReference type="FunFam" id="3.40.50.300:FF:000224">
    <property type="entry name" value="Energy-coupling factor transporter ATP-binding protein EcfA"/>
    <property type="match status" value="2"/>
</dbReference>
<dbReference type="Proteomes" id="UP000075398">
    <property type="component" value="Unassembled WGS sequence"/>
</dbReference>
<evidence type="ECO:0000256" key="9">
    <source>
        <dbReference type="ARBA" id="ARBA00025157"/>
    </source>
</evidence>
<dbReference type="CDD" id="cd03225">
    <property type="entry name" value="ABC_cobalt_CbiO_domain1"/>
    <property type="match status" value="2"/>
</dbReference>
<keyword evidence="4" id="KW-1003">Cell membrane</keyword>
<evidence type="ECO:0000256" key="4">
    <source>
        <dbReference type="ARBA" id="ARBA00022475"/>
    </source>
</evidence>
<dbReference type="EMBL" id="LNGC01000069">
    <property type="protein sequence ID" value="KYC50678.1"/>
    <property type="molecule type" value="Genomic_DNA"/>
</dbReference>
<keyword evidence="6 11" id="KW-0067">ATP-binding</keyword>
<evidence type="ECO:0000256" key="7">
    <source>
        <dbReference type="ARBA" id="ARBA00022967"/>
    </source>
</evidence>
<evidence type="ECO:0000256" key="2">
    <source>
        <dbReference type="ARBA" id="ARBA00005417"/>
    </source>
</evidence>
<evidence type="ECO:0000256" key="6">
    <source>
        <dbReference type="ARBA" id="ARBA00022840"/>
    </source>
</evidence>
<dbReference type="GO" id="GO:0016887">
    <property type="term" value="F:ATP hydrolysis activity"/>
    <property type="evidence" value="ECO:0007669"/>
    <property type="project" value="InterPro"/>
</dbReference>
<dbReference type="InterPro" id="IPR015856">
    <property type="entry name" value="ABC_transpr_CbiO/EcfA_su"/>
</dbReference>
<gene>
    <name evidence="11" type="ORF">AMQ22_01424</name>
</gene>
<dbReference type="SUPFAM" id="SSF52540">
    <property type="entry name" value="P-loop containing nucleoside triphosphate hydrolases"/>
    <property type="match status" value="2"/>
</dbReference>
<organism evidence="11 12">
    <name type="scientific">Candidatus Methanofastidiosum methylothiophilum</name>
    <dbReference type="NCBI Taxonomy" id="1705564"/>
    <lineage>
        <taxon>Archaea</taxon>
        <taxon>Methanobacteriati</taxon>
        <taxon>Methanobacteriota</taxon>
        <taxon>Stenosarchaea group</taxon>
        <taxon>Candidatus Methanofastidiosia</taxon>
        <taxon>Candidatus Methanofastidiosales</taxon>
        <taxon>Candidatus Methanofastidiosaceae</taxon>
        <taxon>Candidatus Methanofastidiosum</taxon>
    </lineage>
</organism>
<feature type="domain" description="ABC transporter" evidence="10">
    <location>
        <begin position="2"/>
        <end position="242"/>
    </location>
</feature>
<sequence>MIKFNDFSFYYPNSLEPSLDKIDVEIEEGEFLVITGPSGGGKSTFLRSINGLVPNFYGGKIKGDVIVHGKNASETPTNQMSELVGMVFQDPENQLISNRVEREIAFGMENLCFPNDLMKKRIEEALDAVNISRLRNRTTSELSGGQKQKVAIASALAIHPCILLLDEPTSELDPRSAEEVLNVIEKINDELGLTILLVEHRLERVIHHVDRMLMIDGGKLTYDGSPRKIKSAHIENWKVGLPPVTRLSLHFKDRIANNGIPLTVKEARLALKDVLSSPKKNISWERKSSSGKVSISMEKVFFSYDGEKDVLKNISFNVYEGDMIALMGKNASGKTTLVKLMNGLVKQRKGKIELFGKKINDYSLDELIQKVGIVFQDPNLHLFNDTVQEEVAFVLRNLGMEKEQIDKKVEGILRRFKIFQYRNSYPHDLSGGERQRVALASVLVSEPEILILDEPTRGMDYFLKKELISYLKEKAKTVIMVTHDVETAAEFADRVVLLSEGNIISDGNKREVLSKALLFSPQINRLVQPYAKYGIPEDTLTVEEILKVVE</sequence>
<keyword evidence="5" id="KW-0547">Nucleotide-binding</keyword>
<dbReference type="InterPro" id="IPR017871">
    <property type="entry name" value="ABC_transporter-like_CS"/>
</dbReference>
<evidence type="ECO:0000256" key="1">
    <source>
        <dbReference type="ARBA" id="ARBA00004236"/>
    </source>
</evidence>
<dbReference type="GO" id="GO:0005524">
    <property type="term" value="F:ATP binding"/>
    <property type="evidence" value="ECO:0007669"/>
    <property type="project" value="UniProtKB-KW"/>
</dbReference>
<dbReference type="InterPro" id="IPR003439">
    <property type="entry name" value="ABC_transporter-like_ATP-bd"/>
</dbReference>
<comment type="function">
    <text evidence="9">Probably part of an ABC transporter complex. Responsible for energy coupling to the transport system.</text>
</comment>
<dbReference type="PROSITE" id="PS50893">
    <property type="entry name" value="ABC_TRANSPORTER_2"/>
    <property type="match status" value="2"/>
</dbReference>